<proteinExistence type="predicted"/>
<feature type="signal peptide" evidence="2">
    <location>
        <begin position="1"/>
        <end position="16"/>
    </location>
</feature>
<accession>A0A3S5B6E1</accession>
<comment type="caution">
    <text evidence="3">The sequence shown here is derived from an EMBL/GenBank/DDBJ whole genome shotgun (WGS) entry which is preliminary data.</text>
</comment>
<dbReference type="InterPro" id="IPR036770">
    <property type="entry name" value="Ankyrin_rpt-contain_sf"/>
</dbReference>
<keyword evidence="2" id="KW-0732">Signal</keyword>
<evidence type="ECO:0000313" key="3">
    <source>
        <dbReference type="EMBL" id="VEL41673.1"/>
    </source>
</evidence>
<feature type="compositionally biased region" description="Acidic residues" evidence="1">
    <location>
        <begin position="216"/>
        <end position="234"/>
    </location>
</feature>
<evidence type="ECO:0000256" key="1">
    <source>
        <dbReference type="SAM" id="MobiDB-lite"/>
    </source>
</evidence>
<feature type="region of interest" description="Disordered" evidence="1">
    <location>
        <begin position="150"/>
        <end position="174"/>
    </location>
</feature>
<feature type="chain" id="PRO_5018725663" evidence="2">
    <location>
        <begin position="17"/>
        <end position="312"/>
    </location>
</feature>
<feature type="region of interest" description="Disordered" evidence="1">
    <location>
        <begin position="216"/>
        <end position="238"/>
    </location>
</feature>
<dbReference type="AlphaFoldDB" id="A0A3S5B6E1"/>
<evidence type="ECO:0000313" key="4">
    <source>
        <dbReference type="Proteomes" id="UP000784294"/>
    </source>
</evidence>
<dbReference type="Proteomes" id="UP000784294">
    <property type="component" value="Unassembled WGS sequence"/>
</dbReference>
<dbReference type="EMBL" id="CAAALY010270509">
    <property type="protein sequence ID" value="VEL41673.1"/>
    <property type="molecule type" value="Genomic_DNA"/>
</dbReference>
<keyword evidence="4" id="KW-1185">Reference proteome</keyword>
<evidence type="ECO:0000256" key="2">
    <source>
        <dbReference type="SAM" id="SignalP"/>
    </source>
</evidence>
<feature type="compositionally biased region" description="Basic and acidic residues" evidence="1">
    <location>
        <begin position="159"/>
        <end position="173"/>
    </location>
</feature>
<dbReference type="SUPFAM" id="SSF48403">
    <property type="entry name" value="Ankyrin repeat"/>
    <property type="match status" value="1"/>
</dbReference>
<protein>
    <submittedName>
        <fullName evidence="3">Uncharacterized protein</fullName>
    </submittedName>
</protein>
<organism evidence="3 4">
    <name type="scientific">Protopolystoma xenopodis</name>
    <dbReference type="NCBI Taxonomy" id="117903"/>
    <lineage>
        <taxon>Eukaryota</taxon>
        <taxon>Metazoa</taxon>
        <taxon>Spiralia</taxon>
        <taxon>Lophotrochozoa</taxon>
        <taxon>Platyhelminthes</taxon>
        <taxon>Monogenea</taxon>
        <taxon>Polyopisthocotylea</taxon>
        <taxon>Polystomatidea</taxon>
        <taxon>Polystomatidae</taxon>
        <taxon>Protopolystoma</taxon>
    </lineage>
</organism>
<reference evidence="3" key="1">
    <citation type="submission" date="2018-11" db="EMBL/GenBank/DDBJ databases">
        <authorList>
            <consortium name="Pathogen Informatics"/>
        </authorList>
    </citation>
    <scope>NUCLEOTIDE SEQUENCE</scope>
</reference>
<sequence>MLFLSLICADFLLSLLNKWPYSVQLKQLFQPWDESSVQLSNSLAFCTSVRLVGLRDICGRTAIMLAASVGAIATLDRLIKAHQQLLMLLGLLPLPQSAGLGIADGRSSPRVADGGGDFHFQGLRSTPTVSADRRKRAVKAWRTRSGFKQGVFRRGGSGKTDERAEGDEKDRRNSNRWQEYNLNGSEHFETHHVEATALKEMENAILDGDDFEDIEEDREAESDKDWDNEEDENIKEDKLKETNKDILDQNLQKKPSKIKIELNDGVNGRELSNSDQLISLLAWSAKDEAGMTLLHHACTAPGDHTGIFLLNR</sequence>
<name>A0A3S5B6E1_9PLAT</name>
<gene>
    <name evidence="3" type="ORF">PXEA_LOCUS35113</name>
</gene>